<dbReference type="HAMAP" id="MF_01821">
    <property type="entry name" value="Helicase_RapA"/>
    <property type="match status" value="1"/>
</dbReference>
<evidence type="ECO:0000256" key="3">
    <source>
        <dbReference type="ARBA" id="ARBA00022806"/>
    </source>
</evidence>
<dbReference type="GO" id="GO:0005524">
    <property type="term" value="F:ATP binding"/>
    <property type="evidence" value="ECO:0007669"/>
    <property type="project" value="UniProtKB-UniRule"/>
</dbReference>
<keyword evidence="6 9" id="KW-0238">DNA-binding</keyword>
<keyword evidence="5 9" id="KW-0805">Transcription regulation</keyword>
<dbReference type="Pfam" id="PF12137">
    <property type="entry name" value="RapA_C"/>
    <property type="match status" value="1"/>
</dbReference>
<dbReference type="InterPro" id="IPR038718">
    <property type="entry name" value="SNF2-like_sf"/>
</dbReference>
<dbReference type="SUPFAM" id="SSF52540">
    <property type="entry name" value="P-loop containing nucleoside triphosphate hydrolases"/>
    <property type="match status" value="2"/>
</dbReference>
<dbReference type="InterPro" id="IPR049730">
    <property type="entry name" value="SNF2/RAD54-like_C"/>
</dbReference>
<dbReference type="CDD" id="cd18011">
    <property type="entry name" value="DEXDc_RapA"/>
    <property type="match status" value="1"/>
</dbReference>
<dbReference type="PROSITE" id="PS51194">
    <property type="entry name" value="HELICASE_CTER"/>
    <property type="match status" value="1"/>
</dbReference>
<dbReference type="Pfam" id="PF18339">
    <property type="entry name" value="Tudor_1_RapA"/>
    <property type="match status" value="1"/>
</dbReference>
<evidence type="ECO:0000313" key="12">
    <source>
        <dbReference type="EMBL" id="HAR57088.1"/>
    </source>
</evidence>
<dbReference type="InterPro" id="IPR023949">
    <property type="entry name" value="Helicase_RapA"/>
</dbReference>
<dbReference type="Proteomes" id="UP000262878">
    <property type="component" value="Unassembled WGS sequence"/>
</dbReference>
<dbReference type="InterPro" id="IPR057342">
    <property type="entry name" value="DEXDc_RapA"/>
</dbReference>
<keyword evidence="2 9" id="KW-0378">Hydrolase</keyword>
<feature type="short sequence motif" description="DEAH box" evidence="9">
    <location>
        <begin position="279"/>
        <end position="282"/>
    </location>
</feature>
<keyword evidence="4 9" id="KW-0067">ATP-binding</keyword>
<dbReference type="PANTHER" id="PTHR45766:SF6">
    <property type="entry name" value="SWI_SNF-RELATED MATRIX-ASSOCIATED ACTIN-DEPENDENT REGULATOR OF CHROMATIN SUBFAMILY A-LIKE PROTEIN 1"/>
    <property type="match status" value="1"/>
</dbReference>
<dbReference type="InterPro" id="IPR022737">
    <property type="entry name" value="RapA_C"/>
</dbReference>
<name>A0A348WRC6_9GAMM</name>
<dbReference type="InterPro" id="IPR001650">
    <property type="entry name" value="Helicase_C-like"/>
</dbReference>
<evidence type="ECO:0000259" key="10">
    <source>
        <dbReference type="PROSITE" id="PS51192"/>
    </source>
</evidence>
<dbReference type="EMBL" id="DMUP01000244">
    <property type="protein sequence ID" value="HAR57088.1"/>
    <property type="molecule type" value="Genomic_DNA"/>
</dbReference>
<dbReference type="STRING" id="314276.OS145_07841"/>
<reference evidence="12 13" key="1">
    <citation type="journal article" date="2018" name="Nat. Biotechnol.">
        <title>A standardized bacterial taxonomy based on genome phylogeny substantially revises the tree of life.</title>
        <authorList>
            <person name="Parks D.H."/>
            <person name="Chuvochina M."/>
            <person name="Waite D.W."/>
            <person name="Rinke C."/>
            <person name="Skarshewski A."/>
            <person name="Chaumeil P.A."/>
            <person name="Hugenholtz P."/>
        </authorList>
    </citation>
    <scope>NUCLEOTIDE SEQUENCE [LARGE SCALE GENOMIC DNA]</scope>
    <source>
        <strain evidence="12">UBA9360</strain>
    </source>
</reference>
<evidence type="ECO:0000256" key="7">
    <source>
        <dbReference type="ARBA" id="ARBA00023159"/>
    </source>
</evidence>
<evidence type="ECO:0000256" key="6">
    <source>
        <dbReference type="ARBA" id="ARBA00023125"/>
    </source>
</evidence>
<proteinExistence type="inferred from homology"/>
<gene>
    <name evidence="9" type="primary">rapA</name>
    <name evidence="12" type="ORF">DCR58_09955</name>
</gene>
<dbReference type="CDD" id="cd18793">
    <property type="entry name" value="SF2_C_SNF"/>
    <property type="match status" value="1"/>
</dbReference>
<dbReference type="GO" id="GO:0004386">
    <property type="term" value="F:helicase activity"/>
    <property type="evidence" value="ECO:0007669"/>
    <property type="project" value="UniProtKB-UniRule"/>
</dbReference>
<evidence type="ECO:0000256" key="4">
    <source>
        <dbReference type="ARBA" id="ARBA00022840"/>
    </source>
</evidence>
<comment type="function">
    <text evidence="9">Transcription regulator that activates transcription by stimulating RNA polymerase (RNAP) recycling in case of stress conditions such as supercoiled DNA or high salt concentrations. Probably acts by releasing the RNAP, when it is trapped or immobilized on tightly supercoiled DNA. Does not activate transcription on linear DNA. Probably not involved in DNA repair.</text>
</comment>
<keyword evidence="1 9" id="KW-0547">Nucleotide-binding</keyword>
<organism evidence="12 13">
    <name type="scientific">Idiomarina baltica</name>
    <dbReference type="NCBI Taxonomy" id="190892"/>
    <lineage>
        <taxon>Bacteria</taxon>
        <taxon>Pseudomonadati</taxon>
        <taxon>Pseudomonadota</taxon>
        <taxon>Gammaproteobacteria</taxon>
        <taxon>Alteromonadales</taxon>
        <taxon>Idiomarinaceae</taxon>
        <taxon>Idiomarina</taxon>
    </lineage>
</organism>
<evidence type="ECO:0000259" key="11">
    <source>
        <dbReference type="PROSITE" id="PS51194"/>
    </source>
</evidence>
<dbReference type="Pfam" id="PF00271">
    <property type="entry name" value="Helicase_C"/>
    <property type="match status" value="1"/>
</dbReference>
<evidence type="ECO:0000256" key="5">
    <source>
        <dbReference type="ARBA" id="ARBA00023015"/>
    </source>
</evidence>
<keyword evidence="3 9" id="KW-0347">Helicase</keyword>
<dbReference type="InterPro" id="IPR040766">
    <property type="entry name" value="Tudor_2_RapA"/>
</dbReference>
<dbReference type="InterPro" id="IPR014001">
    <property type="entry name" value="Helicase_ATP-bd"/>
</dbReference>
<evidence type="ECO:0000256" key="8">
    <source>
        <dbReference type="ARBA" id="ARBA00023163"/>
    </source>
</evidence>
<dbReference type="InterPro" id="IPR040765">
    <property type="entry name" value="Tudor_1_RapA"/>
</dbReference>
<keyword evidence="7 9" id="KW-0010">Activator</keyword>
<comment type="subunit">
    <text evidence="9">Interacts with the RNAP. Has a higher affinity for the core RNAP than for the holoenzyme. Its ATPase activity is stimulated by binding to RNAP.</text>
</comment>
<evidence type="ECO:0000313" key="13">
    <source>
        <dbReference type="Proteomes" id="UP000262878"/>
    </source>
</evidence>
<keyword evidence="8 9" id="KW-0804">Transcription</keyword>
<dbReference type="Gene3D" id="3.30.360.80">
    <property type="match status" value="1"/>
</dbReference>
<dbReference type="Gene3D" id="3.40.50.10810">
    <property type="entry name" value="Tandem AAA-ATPase domain"/>
    <property type="match status" value="1"/>
</dbReference>
<dbReference type="Gene3D" id="2.30.30.930">
    <property type="match status" value="1"/>
</dbReference>
<feature type="domain" description="Helicase ATP-binding" evidence="10">
    <location>
        <begin position="164"/>
        <end position="329"/>
    </location>
</feature>
<dbReference type="GO" id="GO:0006355">
    <property type="term" value="P:regulation of DNA-templated transcription"/>
    <property type="evidence" value="ECO:0007669"/>
    <property type="project" value="UniProtKB-UniRule"/>
</dbReference>
<evidence type="ECO:0000256" key="2">
    <source>
        <dbReference type="ARBA" id="ARBA00022801"/>
    </source>
</evidence>
<evidence type="ECO:0000256" key="9">
    <source>
        <dbReference type="HAMAP-Rule" id="MF_01821"/>
    </source>
</evidence>
<dbReference type="AlphaFoldDB" id="A0A348WRC6"/>
<dbReference type="NCBIfam" id="NF003426">
    <property type="entry name" value="PRK04914.1"/>
    <property type="match status" value="1"/>
</dbReference>
<dbReference type="Pfam" id="PF00176">
    <property type="entry name" value="SNF2-rel_dom"/>
    <property type="match status" value="1"/>
</dbReference>
<dbReference type="SMART" id="SM00490">
    <property type="entry name" value="HELICc"/>
    <property type="match status" value="1"/>
</dbReference>
<dbReference type="GO" id="GO:0016817">
    <property type="term" value="F:hydrolase activity, acting on acid anhydrides"/>
    <property type="evidence" value="ECO:0007669"/>
    <property type="project" value="InterPro"/>
</dbReference>
<feature type="domain" description="Helicase C-terminal" evidence="11">
    <location>
        <begin position="410"/>
        <end position="587"/>
    </location>
</feature>
<dbReference type="GO" id="GO:0003677">
    <property type="term" value="F:DNA binding"/>
    <property type="evidence" value="ECO:0007669"/>
    <property type="project" value="UniProtKB-KW"/>
</dbReference>
<sequence>MSEFSLGQRWLSETETDLGLGVVTAVDGRQVSVMFPSTGETRMYAKSDAPLARFVLNEGQEATHADQWRFIVTEAKEHQGLAIYFGEREDSGEEVMVPESQLAHQIDTNPALTRFIAGQADRHDLYLLRMQGQQQLARWQQSPVAGLLGARVNLLAHQCYVASTVANRYHPRVMLADEVGLGKTIEAGMIIKRQHVTGRSQRILIAVPDSLRHQWLVEMKRRFALDFSVFDEARIREAQLDSDNPFSTEQLVIINNKILHDEQWHDALMGAEFDMLVVDEAHHLNDSTPGYEHFTQLAKAIPGLLLLTATPEQEGNEGHFKRLQLLDPDRFNDFSAFEEEQTHYRELADKATELKGEELDELLDEHGTGRVMFRNRRQNVGGFPARQFHPVKLPEPEDDMREPWWLGDPRVTWLIDHIKGNRDDKTLLICHSAKTVNELAEALRVLEGINAAVFHEGMSLLERDRAAEFFADDDNGSPILLCSEIGSEGRNFQFVHQLVLFDLPENPDLLEQRIGRLDRIGQTHDIAIYLPYTEDSDEGILLPWYHTMNAFEQCNPVGRRMYDDFSQQIKKALLSCQPLPKEVLQQSAELHQQLMAEVEAGRDKLQELNACRPEQAKSVILAIEESSDVSTLDEFMTTFWERFGIDIEELDENRVFVKPSEHMRVEAIPGLQEEGMTITFDRTTALNYEDIEFLSWDHPHVQEALDIVTQQDFGSVCVTKLNNKALPEGAWFMEVDFSAQINAPQSAVAQEFFPLQNHRILLDSQGRELTSKVPRDALTKQADFMDKKTSRQILKQLRDITKSHLEVARSSAEAWLEQQSAAIGSRISENLGKELERLTKLKQRNPSVRESEIEAIKMRQQTLLESLKQPQLSLFAVRILVNHH</sequence>
<feature type="binding site" evidence="9">
    <location>
        <begin position="177"/>
        <end position="184"/>
    </location>
    <ligand>
        <name>ATP</name>
        <dbReference type="ChEBI" id="CHEBI:30616"/>
    </ligand>
</feature>
<dbReference type="EC" id="3.6.4.-" evidence="9"/>
<protein>
    <recommendedName>
        <fullName evidence="9">RNA polymerase-associated protein RapA</fullName>
        <ecNumber evidence="9">3.6.4.-</ecNumber>
    </recommendedName>
    <alternativeName>
        <fullName evidence="9">ATP-dependent helicase HepA</fullName>
    </alternativeName>
</protein>
<dbReference type="InterPro" id="IPR000330">
    <property type="entry name" value="SNF2_N"/>
</dbReference>
<accession>A0A348WRC6</accession>
<dbReference type="SMART" id="SM00487">
    <property type="entry name" value="DEXDc"/>
    <property type="match status" value="1"/>
</dbReference>
<dbReference type="InterPro" id="IPR027417">
    <property type="entry name" value="P-loop_NTPase"/>
</dbReference>
<dbReference type="PANTHER" id="PTHR45766">
    <property type="entry name" value="DNA ANNEALING HELICASE AND ENDONUCLEASE ZRANB3 FAMILY MEMBER"/>
    <property type="match status" value="1"/>
</dbReference>
<dbReference type="Gene3D" id="2.30.30.140">
    <property type="match status" value="1"/>
</dbReference>
<dbReference type="Pfam" id="PF18337">
    <property type="entry name" value="Tudor_RapA"/>
    <property type="match status" value="1"/>
</dbReference>
<dbReference type="Gene3D" id="6.10.140.1500">
    <property type="match status" value="1"/>
</dbReference>
<comment type="caution">
    <text evidence="12">The sequence shown here is derived from an EMBL/GenBank/DDBJ whole genome shotgun (WGS) entry which is preliminary data.</text>
</comment>
<dbReference type="Gene3D" id="3.40.50.300">
    <property type="entry name" value="P-loop containing nucleotide triphosphate hydrolases"/>
    <property type="match status" value="1"/>
</dbReference>
<comment type="similarity">
    <text evidence="9">Belongs to the SNF2/RAD54 helicase family. RapA subfamily.</text>
</comment>
<evidence type="ECO:0000256" key="1">
    <source>
        <dbReference type="ARBA" id="ARBA00022741"/>
    </source>
</evidence>
<dbReference type="PROSITE" id="PS51192">
    <property type="entry name" value="HELICASE_ATP_BIND_1"/>
    <property type="match status" value="1"/>
</dbReference>